<sequence>MAHSSAQNNENDDESELFAVDRVEFLEEGGSMPSTNVLKALAALKGMERNDIKSRLYKRLLKIVENILLNPWDKQKRRIRKTNPVYEQHIATHQEALELFDSIGFNDINGFAVMSVVNVPLLRGLYRKLISMLHEEYGIEVKSLEGHFFDPFKPYKHSANIGKNVDIDNFEITMTDITKKQMEEIHRKLSDVDMDTTLSSWNPRIYMENKPKRAPRRDKDAQKDSPDIQPTVSHVMQIYKVGKCDQFESTSKKNLDALKKQCEHLEKRQTVELKIKLPGGAVLIIDPPMKTPIAKLKSEIQSIMVDSISPGSWDLLEVPTRRVLDSSKTLIQEDITHKVVLHFLLKDAKTATGQIVAPAFLQEFRQNP</sequence>
<dbReference type="SUPFAM" id="SSF54236">
    <property type="entry name" value="Ubiquitin-like"/>
    <property type="match status" value="1"/>
</dbReference>
<dbReference type="Proteomes" id="UP001230268">
    <property type="component" value="Unassembled WGS sequence"/>
</dbReference>
<evidence type="ECO:0000313" key="4">
    <source>
        <dbReference type="Proteomes" id="UP001230268"/>
    </source>
</evidence>
<dbReference type="InterPro" id="IPR036339">
    <property type="entry name" value="PUB-like_dom_sf"/>
</dbReference>
<comment type="caution">
    <text evidence="3">The sequence shown here is derived from an EMBL/GenBank/DDBJ whole genome shotgun (WGS) entry which is preliminary data.</text>
</comment>
<feature type="domain" description="PUB" evidence="2">
    <location>
        <begin position="58"/>
        <end position="124"/>
    </location>
</feature>
<dbReference type="Pfam" id="PF09409">
    <property type="entry name" value="PUB"/>
    <property type="match status" value="1"/>
</dbReference>
<dbReference type="Gene3D" id="1.20.58.2190">
    <property type="match status" value="1"/>
</dbReference>
<reference evidence="3" key="1">
    <citation type="submission" date="2023-08" db="EMBL/GenBank/DDBJ databases">
        <title>Draft sequence of the Babesia gibsoni genome.</title>
        <authorList>
            <person name="Yamagishi J.Y."/>
            <person name="Xuan X.X."/>
        </authorList>
    </citation>
    <scope>NUCLEOTIDE SEQUENCE</scope>
    <source>
        <strain evidence="3">Azabu</strain>
    </source>
</reference>
<proteinExistence type="predicted"/>
<dbReference type="InterPro" id="IPR018997">
    <property type="entry name" value="PUB_domain"/>
</dbReference>
<organism evidence="3 4">
    <name type="scientific">Babesia gibsoni</name>
    <dbReference type="NCBI Taxonomy" id="33632"/>
    <lineage>
        <taxon>Eukaryota</taxon>
        <taxon>Sar</taxon>
        <taxon>Alveolata</taxon>
        <taxon>Apicomplexa</taxon>
        <taxon>Aconoidasida</taxon>
        <taxon>Piroplasmida</taxon>
        <taxon>Babesiidae</taxon>
        <taxon>Babesia</taxon>
    </lineage>
</organism>
<evidence type="ECO:0000313" key="3">
    <source>
        <dbReference type="EMBL" id="KAK1442415.1"/>
    </source>
</evidence>
<feature type="compositionally biased region" description="Basic and acidic residues" evidence="1">
    <location>
        <begin position="207"/>
        <end position="226"/>
    </location>
</feature>
<name>A0AAD8LGW3_BABGI</name>
<evidence type="ECO:0000256" key="1">
    <source>
        <dbReference type="SAM" id="MobiDB-lite"/>
    </source>
</evidence>
<gene>
    <name evidence="3" type="ORF">BgAZ_404450</name>
</gene>
<dbReference type="AlphaFoldDB" id="A0AAD8LGW3"/>
<accession>A0AAD8LGW3</accession>
<dbReference type="InterPro" id="IPR029071">
    <property type="entry name" value="Ubiquitin-like_domsf"/>
</dbReference>
<keyword evidence="4" id="KW-1185">Reference proteome</keyword>
<feature type="region of interest" description="Disordered" evidence="1">
    <location>
        <begin position="207"/>
        <end position="228"/>
    </location>
</feature>
<dbReference type="SUPFAM" id="SSF143503">
    <property type="entry name" value="PUG domain-like"/>
    <property type="match status" value="1"/>
</dbReference>
<dbReference type="EMBL" id="JAVEPI010000004">
    <property type="protein sequence ID" value="KAK1442415.1"/>
    <property type="molecule type" value="Genomic_DNA"/>
</dbReference>
<evidence type="ECO:0000259" key="2">
    <source>
        <dbReference type="Pfam" id="PF09409"/>
    </source>
</evidence>
<dbReference type="CDD" id="cd09212">
    <property type="entry name" value="PUB"/>
    <property type="match status" value="1"/>
</dbReference>
<protein>
    <recommendedName>
        <fullName evidence="2">PUB domain-containing protein</fullName>
    </recommendedName>
</protein>